<feature type="domain" description="4Fe-4S ferredoxin-type" evidence="4">
    <location>
        <begin position="1"/>
        <end position="29"/>
    </location>
</feature>
<evidence type="ECO:0000256" key="1">
    <source>
        <dbReference type="ARBA" id="ARBA00022723"/>
    </source>
</evidence>
<organism evidence="5 6">
    <name type="scientific">Tolypothrix tenuis PCC 7101</name>
    <dbReference type="NCBI Taxonomy" id="231146"/>
    <lineage>
        <taxon>Bacteria</taxon>
        <taxon>Bacillati</taxon>
        <taxon>Cyanobacteriota</taxon>
        <taxon>Cyanophyceae</taxon>
        <taxon>Nostocales</taxon>
        <taxon>Tolypothrichaceae</taxon>
        <taxon>Tolypothrix</taxon>
    </lineage>
</organism>
<dbReference type="Gene3D" id="3.30.70.20">
    <property type="match status" value="1"/>
</dbReference>
<dbReference type="PROSITE" id="PS51379">
    <property type="entry name" value="4FE4S_FER_2"/>
    <property type="match status" value="1"/>
</dbReference>
<keyword evidence="1" id="KW-0479">Metal-binding</keyword>
<evidence type="ECO:0000313" key="5">
    <source>
        <dbReference type="EMBL" id="BAY98022.1"/>
    </source>
</evidence>
<keyword evidence="3" id="KW-0411">Iron-sulfur</keyword>
<dbReference type="InterPro" id="IPR017896">
    <property type="entry name" value="4Fe4S_Fe-S-bd"/>
</dbReference>
<dbReference type="KEGG" id="ttq:NIES37_19700"/>
<evidence type="ECO:0000313" key="6">
    <source>
        <dbReference type="Proteomes" id="UP000218785"/>
    </source>
</evidence>
<accession>A0A1Z4MX41</accession>
<dbReference type="Proteomes" id="UP000218785">
    <property type="component" value="Chromosome"/>
</dbReference>
<dbReference type="Pfam" id="PF00037">
    <property type="entry name" value="Fer4"/>
    <property type="match status" value="1"/>
</dbReference>
<dbReference type="AlphaFoldDB" id="A0A1Z4MX41"/>
<keyword evidence="2" id="KW-0408">Iron</keyword>
<protein>
    <recommendedName>
        <fullName evidence="4">4Fe-4S ferredoxin-type domain-containing protein</fullName>
    </recommendedName>
</protein>
<proteinExistence type="predicted"/>
<name>A0A1Z4MX41_9CYAN</name>
<keyword evidence="6" id="KW-1185">Reference proteome</keyword>
<dbReference type="PROSITE" id="PS00198">
    <property type="entry name" value="4FE4S_FER_1"/>
    <property type="match status" value="1"/>
</dbReference>
<sequence>MSYKITSQCISCDRCRSVCPTGAIKITTDGHYWIDSNLCTNCVGAYSVSQCLAYCPTQDGCIPVPTDYWEWWFATHDRLIDKLTGTSQTDYWKRWFNLYSQKLSEQLSKRKQKVVSVEA</sequence>
<dbReference type="EMBL" id="AP018248">
    <property type="protein sequence ID" value="BAY98022.1"/>
    <property type="molecule type" value="Genomic_DNA"/>
</dbReference>
<dbReference type="InterPro" id="IPR017900">
    <property type="entry name" value="4Fe4S_Fe_S_CS"/>
</dbReference>
<reference evidence="5 6" key="1">
    <citation type="submission" date="2017-06" db="EMBL/GenBank/DDBJ databases">
        <title>Genome sequencing of cyanobaciteial culture collection at National Institute for Environmental Studies (NIES).</title>
        <authorList>
            <person name="Hirose Y."/>
            <person name="Shimura Y."/>
            <person name="Fujisawa T."/>
            <person name="Nakamura Y."/>
            <person name="Kawachi M."/>
        </authorList>
    </citation>
    <scope>NUCLEOTIDE SEQUENCE [LARGE SCALE GENOMIC DNA]</scope>
    <source>
        <strain evidence="5 6">NIES-37</strain>
    </source>
</reference>
<gene>
    <name evidence="5" type="ORF">NIES37_19700</name>
</gene>
<dbReference type="GO" id="GO:0046872">
    <property type="term" value="F:metal ion binding"/>
    <property type="evidence" value="ECO:0007669"/>
    <property type="project" value="UniProtKB-KW"/>
</dbReference>
<dbReference type="SUPFAM" id="SSF54862">
    <property type="entry name" value="4Fe-4S ferredoxins"/>
    <property type="match status" value="1"/>
</dbReference>
<evidence type="ECO:0000259" key="4">
    <source>
        <dbReference type="PROSITE" id="PS51379"/>
    </source>
</evidence>
<evidence type="ECO:0000256" key="3">
    <source>
        <dbReference type="ARBA" id="ARBA00023014"/>
    </source>
</evidence>
<dbReference type="RefSeq" id="WP_096575128.1">
    <property type="nucleotide sequence ID" value="NZ_CAWNJS010000001.1"/>
</dbReference>
<dbReference type="GO" id="GO:0051536">
    <property type="term" value="F:iron-sulfur cluster binding"/>
    <property type="evidence" value="ECO:0007669"/>
    <property type="project" value="UniProtKB-KW"/>
</dbReference>
<evidence type="ECO:0000256" key="2">
    <source>
        <dbReference type="ARBA" id="ARBA00023004"/>
    </source>
</evidence>